<protein>
    <submittedName>
        <fullName evidence="1">Uncharacterized protein</fullName>
    </submittedName>
</protein>
<evidence type="ECO:0000313" key="1">
    <source>
        <dbReference type="EMBL" id="KAI0047347.1"/>
    </source>
</evidence>
<sequence>MSRHFVSAGLLCSCSYSRPYFYDTYAIYCPLSLLHVCVTQRLCRILCFGHLRAPKEPFYYPNPSMIYGRPILSGLVPLITTGSFCHSLSYK</sequence>
<keyword evidence="2" id="KW-1185">Reference proteome</keyword>
<gene>
    <name evidence="1" type="ORF">FA95DRAFT_1231769</name>
</gene>
<reference evidence="1" key="1">
    <citation type="submission" date="2021-02" db="EMBL/GenBank/DDBJ databases">
        <authorList>
            <consortium name="DOE Joint Genome Institute"/>
            <person name="Ahrendt S."/>
            <person name="Looney B.P."/>
            <person name="Miyauchi S."/>
            <person name="Morin E."/>
            <person name="Drula E."/>
            <person name="Courty P.E."/>
            <person name="Chicoki N."/>
            <person name="Fauchery L."/>
            <person name="Kohler A."/>
            <person name="Kuo A."/>
            <person name="Labutti K."/>
            <person name="Pangilinan J."/>
            <person name="Lipzen A."/>
            <person name="Riley R."/>
            <person name="Andreopoulos W."/>
            <person name="He G."/>
            <person name="Johnson J."/>
            <person name="Barry K.W."/>
            <person name="Grigoriev I.V."/>
            <person name="Nagy L."/>
            <person name="Hibbett D."/>
            <person name="Henrissat B."/>
            <person name="Matheny P.B."/>
            <person name="Labbe J."/>
            <person name="Martin F."/>
        </authorList>
    </citation>
    <scope>NUCLEOTIDE SEQUENCE</scope>
    <source>
        <strain evidence="1">FP105234-sp</strain>
    </source>
</reference>
<organism evidence="1 2">
    <name type="scientific">Auriscalpium vulgare</name>
    <dbReference type="NCBI Taxonomy" id="40419"/>
    <lineage>
        <taxon>Eukaryota</taxon>
        <taxon>Fungi</taxon>
        <taxon>Dikarya</taxon>
        <taxon>Basidiomycota</taxon>
        <taxon>Agaricomycotina</taxon>
        <taxon>Agaricomycetes</taxon>
        <taxon>Russulales</taxon>
        <taxon>Auriscalpiaceae</taxon>
        <taxon>Auriscalpium</taxon>
    </lineage>
</organism>
<dbReference type="Proteomes" id="UP000814033">
    <property type="component" value="Unassembled WGS sequence"/>
</dbReference>
<name>A0ACB8RU69_9AGAM</name>
<accession>A0ACB8RU69</accession>
<comment type="caution">
    <text evidence="1">The sequence shown here is derived from an EMBL/GenBank/DDBJ whole genome shotgun (WGS) entry which is preliminary data.</text>
</comment>
<dbReference type="EMBL" id="MU275906">
    <property type="protein sequence ID" value="KAI0047347.1"/>
    <property type="molecule type" value="Genomic_DNA"/>
</dbReference>
<evidence type="ECO:0000313" key="2">
    <source>
        <dbReference type="Proteomes" id="UP000814033"/>
    </source>
</evidence>
<proteinExistence type="predicted"/>
<reference evidence="1" key="2">
    <citation type="journal article" date="2022" name="New Phytol.">
        <title>Evolutionary transition to the ectomycorrhizal habit in the genomes of a hyperdiverse lineage of mushroom-forming fungi.</title>
        <authorList>
            <person name="Looney B."/>
            <person name="Miyauchi S."/>
            <person name="Morin E."/>
            <person name="Drula E."/>
            <person name="Courty P.E."/>
            <person name="Kohler A."/>
            <person name="Kuo A."/>
            <person name="LaButti K."/>
            <person name="Pangilinan J."/>
            <person name="Lipzen A."/>
            <person name="Riley R."/>
            <person name="Andreopoulos W."/>
            <person name="He G."/>
            <person name="Johnson J."/>
            <person name="Nolan M."/>
            <person name="Tritt A."/>
            <person name="Barry K.W."/>
            <person name="Grigoriev I.V."/>
            <person name="Nagy L.G."/>
            <person name="Hibbett D."/>
            <person name="Henrissat B."/>
            <person name="Matheny P.B."/>
            <person name="Labbe J."/>
            <person name="Martin F.M."/>
        </authorList>
    </citation>
    <scope>NUCLEOTIDE SEQUENCE</scope>
    <source>
        <strain evidence="1">FP105234-sp</strain>
    </source>
</reference>